<keyword evidence="3" id="KW-1185">Reference proteome</keyword>
<name>A0A081NGH1_9GAMM</name>
<keyword evidence="1" id="KW-0472">Membrane</keyword>
<reference evidence="2 3" key="1">
    <citation type="submission" date="2014-06" db="EMBL/GenBank/DDBJ databases">
        <title>Whole Genome Sequences of Three Symbiotic Endozoicomonas Bacteria.</title>
        <authorList>
            <person name="Neave M.J."/>
            <person name="Apprill A."/>
            <person name="Voolstra C.R."/>
        </authorList>
    </citation>
    <scope>NUCLEOTIDE SEQUENCE [LARGE SCALE GENOMIC DNA]</scope>
    <source>
        <strain evidence="2 3">DSM 25634</strain>
    </source>
</reference>
<protein>
    <submittedName>
        <fullName evidence="2">Uncharacterized protein</fullName>
    </submittedName>
</protein>
<proteinExistence type="predicted"/>
<evidence type="ECO:0000313" key="2">
    <source>
        <dbReference type="EMBL" id="KEQ17544.1"/>
    </source>
</evidence>
<dbReference type="STRING" id="1137799.GZ78_17520"/>
<evidence type="ECO:0000313" key="3">
    <source>
        <dbReference type="Proteomes" id="UP000028073"/>
    </source>
</evidence>
<keyword evidence="1" id="KW-0812">Transmembrane</keyword>
<dbReference type="AlphaFoldDB" id="A0A081NGH1"/>
<gene>
    <name evidence="2" type="ORF">GZ78_17520</name>
</gene>
<keyword evidence="1" id="KW-1133">Transmembrane helix</keyword>
<evidence type="ECO:0000256" key="1">
    <source>
        <dbReference type="SAM" id="Phobius"/>
    </source>
</evidence>
<accession>A0A081NGH1</accession>
<comment type="caution">
    <text evidence="2">The sequence shown here is derived from an EMBL/GenBank/DDBJ whole genome shotgun (WGS) entry which is preliminary data.</text>
</comment>
<feature type="transmembrane region" description="Helical" evidence="1">
    <location>
        <begin position="38"/>
        <end position="60"/>
    </location>
</feature>
<sequence length="66" mass="7149">MSGAASNEQPQHNKCFQFVASPPDAACGGAAETGVMLFIWFSYFIGLVVSAEVLMPLELLQEQKSR</sequence>
<organism evidence="2 3">
    <name type="scientific">Endozoicomonas numazuensis</name>
    <dbReference type="NCBI Taxonomy" id="1137799"/>
    <lineage>
        <taxon>Bacteria</taxon>
        <taxon>Pseudomonadati</taxon>
        <taxon>Pseudomonadota</taxon>
        <taxon>Gammaproteobacteria</taxon>
        <taxon>Oceanospirillales</taxon>
        <taxon>Endozoicomonadaceae</taxon>
        <taxon>Endozoicomonas</taxon>
    </lineage>
</organism>
<dbReference type="EMBL" id="JOKH01000003">
    <property type="protein sequence ID" value="KEQ17544.1"/>
    <property type="molecule type" value="Genomic_DNA"/>
</dbReference>
<dbReference type="Proteomes" id="UP000028073">
    <property type="component" value="Unassembled WGS sequence"/>
</dbReference>
<dbReference type="RefSeq" id="WP_034837932.1">
    <property type="nucleotide sequence ID" value="NZ_JOKH01000003.1"/>
</dbReference>